<dbReference type="EMBL" id="JAGKQM010000007">
    <property type="protein sequence ID" value="KAH0920400.1"/>
    <property type="molecule type" value="Genomic_DNA"/>
</dbReference>
<dbReference type="PROSITE" id="PS51275">
    <property type="entry name" value="PEPTIDASE_C26_GGH"/>
    <property type="match status" value="2"/>
</dbReference>
<accession>A0ABQ8CTI4</accession>
<feature type="region of interest" description="Disordered" evidence="17">
    <location>
        <begin position="653"/>
        <end position="711"/>
    </location>
</feature>
<feature type="compositionally biased region" description="Basic and acidic residues" evidence="17">
    <location>
        <begin position="481"/>
        <end position="513"/>
    </location>
</feature>
<comment type="catalytic activity">
    <reaction evidence="16">
        <text>(6S)-5,6,7,8-tetrahydrofolyl-(gamma-L-Glu)(n) + (n-1) H2O = (6S)-5,6,7,8-tetrahydrofolate + (n-1) L-glutamate</text>
        <dbReference type="Rhea" id="RHEA:56784"/>
        <dbReference type="Rhea" id="RHEA-COMP:14738"/>
        <dbReference type="ChEBI" id="CHEBI:15377"/>
        <dbReference type="ChEBI" id="CHEBI:29985"/>
        <dbReference type="ChEBI" id="CHEBI:57453"/>
        <dbReference type="ChEBI" id="CHEBI:141005"/>
        <dbReference type="EC" id="3.4.19.9"/>
    </reaction>
</comment>
<evidence type="ECO:0000256" key="2">
    <source>
        <dbReference type="ARBA" id="ARBA00004370"/>
    </source>
</evidence>
<evidence type="ECO:0000256" key="15">
    <source>
        <dbReference type="ARBA" id="ARBA00023315"/>
    </source>
</evidence>
<dbReference type="InterPro" id="IPR002123">
    <property type="entry name" value="Plipid/glycerol_acylTrfase"/>
</dbReference>
<keyword evidence="10 16" id="KW-0378">Hydrolase</keyword>
<feature type="active site" description="Nucleophile" evidence="16">
    <location>
        <position position="823"/>
    </location>
</feature>
<keyword evidence="11" id="KW-0689">Ribosomal protein</keyword>
<evidence type="ECO:0000256" key="6">
    <source>
        <dbReference type="ARBA" id="ARBA00012886"/>
    </source>
</evidence>
<dbReference type="InterPro" id="IPR015527">
    <property type="entry name" value="Pept_C26_g-glut_hydrolase"/>
</dbReference>
<dbReference type="Pfam" id="PF07722">
    <property type="entry name" value="Peptidase_C26"/>
    <property type="match status" value="2"/>
</dbReference>
<dbReference type="InterPro" id="IPR000872">
    <property type="entry name" value="Tafazzin"/>
</dbReference>
<dbReference type="InterPro" id="IPR036899">
    <property type="entry name" value="Ribosomal_uL13_sf"/>
</dbReference>
<evidence type="ECO:0000256" key="4">
    <source>
        <dbReference type="ARBA" id="ARBA00010524"/>
    </source>
</evidence>
<dbReference type="PRINTS" id="PR00979">
    <property type="entry name" value="TAFAZZIN"/>
</dbReference>
<protein>
    <recommendedName>
        <fullName evidence="6 16">folate gamma-glutamyl hydrolase</fullName>
        <ecNumber evidence="6 16">3.4.19.9</ecNumber>
    </recommendedName>
</protein>
<dbReference type="Gene3D" id="3.90.1030.20">
    <property type="entry name" value="DNA polymerase delta, p66 (Cdc27) subunit, wHTH domain"/>
    <property type="match status" value="1"/>
</dbReference>
<feature type="compositionally biased region" description="Basic and acidic residues" evidence="17">
    <location>
        <begin position="655"/>
        <end position="672"/>
    </location>
</feature>
<evidence type="ECO:0000256" key="5">
    <source>
        <dbReference type="ARBA" id="ARBA00011083"/>
    </source>
</evidence>
<dbReference type="SUPFAM" id="SSF69593">
    <property type="entry name" value="Glycerol-3-phosphate (1)-acyltransferase"/>
    <property type="match status" value="1"/>
</dbReference>
<dbReference type="PROSITE" id="PS51273">
    <property type="entry name" value="GATASE_TYPE_1"/>
    <property type="match status" value="2"/>
</dbReference>
<dbReference type="Pfam" id="PF01553">
    <property type="entry name" value="Acyltransferase"/>
    <property type="match status" value="1"/>
</dbReference>
<feature type="region of interest" description="Disordered" evidence="17">
    <location>
        <begin position="411"/>
        <end position="641"/>
    </location>
</feature>
<keyword evidence="15" id="KW-0012">Acyltransferase</keyword>
<dbReference type="EC" id="3.4.19.9" evidence="6 16"/>
<keyword evidence="8" id="KW-0808">Transferase</keyword>
<dbReference type="PANTHER" id="PTHR11315">
    <property type="entry name" value="PROTEASE FAMILY C26 GAMMA-GLUTAMYL HYDROLASE"/>
    <property type="match status" value="1"/>
</dbReference>
<organism evidence="19 20">
    <name type="scientific">Brassica napus</name>
    <name type="common">Rape</name>
    <dbReference type="NCBI Taxonomy" id="3708"/>
    <lineage>
        <taxon>Eukaryota</taxon>
        <taxon>Viridiplantae</taxon>
        <taxon>Streptophyta</taxon>
        <taxon>Embryophyta</taxon>
        <taxon>Tracheophyta</taxon>
        <taxon>Spermatophyta</taxon>
        <taxon>Magnoliopsida</taxon>
        <taxon>eudicotyledons</taxon>
        <taxon>Gunneridae</taxon>
        <taxon>Pentapetalae</taxon>
        <taxon>rosids</taxon>
        <taxon>malvids</taxon>
        <taxon>Brassicales</taxon>
        <taxon>Brassicaceae</taxon>
        <taxon>Brassiceae</taxon>
        <taxon>Brassica</taxon>
    </lineage>
</organism>
<feature type="compositionally biased region" description="Polar residues" evidence="17">
    <location>
        <begin position="411"/>
        <end position="420"/>
    </location>
</feature>
<dbReference type="HAMAP" id="MF_01366">
    <property type="entry name" value="Ribosomal_uL13"/>
    <property type="match status" value="1"/>
</dbReference>
<evidence type="ECO:0000256" key="9">
    <source>
        <dbReference type="ARBA" id="ARBA00022729"/>
    </source>
</evidence>
<dbReference type="Gene3D" id="3.40.50.880">
    <property type="match status" value="2"/>
</dbReference>
<comment type="similarity">
    <text evidence="4">Belongs to the taffazin family.</text>
</comment>
<feature type="active site" evidence="16">
    <location>
        <position position="936"/>
    </location>
</feature>
<dbReference type="SUPFAM" id="SSF52317">
    <property type="entry name" value="Class I glutamine amidotransferase-like"/>
    <property type="match status" value="2"/>
</dbReference>
<dbReference type="InterPro" id="IPR005823">
    <property type="entry name" value="Ribosomal_uL13_bac-type"/>
</dbReference>
<evidence type="ECO:0000313" key="20">
    <source>
        <dbReference type="Proteomes" id="UP000824890"/>
    </source>
</evidence>
<evidence type="ECO:0000256" key="13">
    <source>
        <dbReference type="ARBA" id="ARBA00023136"/>
    </source>
</evidence>
<dbReference type="InterPro" id="IPR005822">
    <property type="entry name" value="Ribosomal_uL13"/>
</dbReference>
<dbReference type="SUPFAM" id="SSF52161">
    <property type="entry name" value="Ribosomal protein L13"/>
    <property type="match status" value="1"/>
</dbReference>
<dbReference type="NCBIfam" id="TIGR01066">
    <property type="entry name" value="rplM_bact"/>
    <property type="match status" value="1"/>
</dbReference>
<evidence type="ECO:0000313" key="19">
    <source>
        <dbReference type="EMBL" id="KAH0920400.1"/>
    </source>
</evidence>
<evidence type="ECO:0000256" key="17">
    <source>
        <dbReference type="SAM" id="MobiDB-lite"/>
    </source>
</evidence>
<evidence type="ECO:0000256" key="3">
    <source>
        <dbReference type="ARBA" id="ARBA00006227"/>
    </source>
</evidence>
<evidence type="ECO:0000256" key="14">
    <source>
        <dbReference type="ARBA" id="ARBA00023274"/>
    </source>
</evidence>
<evidence type="ECO:0000256" key="1">
    <source>
        <dbReference type="ARBA" id="ARBA00004239"/>
    </source>
</evidence>
<dbReference type="CDD" id="cd01747">
    <property type="entry name" value="GATase1_Glutamyl_Hydrolase"/>
    <property type="match status" value="1"/>
</dbReference>
<dbReference type="CDD" id="cd07989">
    <property type="entry name" value="LPLAT_AGPAT-like"/>
    <property type="match status" value="1"/>
</dbReference>
<comment type="similarity">
    <text evidence="5">Belongs to the peptidase C26 family.</text>
</comment>
<dbReference type="PANTHER" id="PTHR11315:SF0">
    <property type="entry name" value="FOLATE GAMMA-GLUTAMYL HYDROLASE"/>
    <property type="match status" value="1"/>
</dbReference>
<dbReference type="Gene3D" id="3.90.1180.10">
    <property type="entry name" value="Ribosomal protein L13"/>
    <property type="match status" value="1"/>
</dbReference>
<dbReference type="Pfam" id="PF00572">
    <property type="entry name" value="Ribosomal_L13"/>
    <property type="match status" value="1"/>
</dbReference>
<dbReference type="InterPro" id="IPR011697">
    <property type="entry name" value="Peptidase_C26"/>
</dbReference>
<reference evidence="19 20" key="1">
    <citation type="submission" date="2021-05" db="EMBL/GenBank/DDBJ databases">
        <title>Genome Assembly of Synthetic Allotetraploid Brassica napus Reveals Homoeologous Exchanges between Subgenomes.</title>
        <authorList>
            <person name="Davis J.T."/>
        </authorList>
    </citation>
    <scope>NUCLEOTIDE SEQUENCE [LARGE SCALE GENOMIC DNA]</scope>
    <source>
        <strain evidence="20">cv. Da-Ae</strain>
        <tissue evidence="19">Seedling</tissue>
    </source>
</reference>
<evidence type="ECO:0000256" key="8">
    <source>
        <dbReference type="ARBA" id="ARBA00022679"/>
    </source>
</evidence>
<feature type="active site" evidence="16">
    <location>
        <position position="1261"/>
    </location>
</feature>
<evidence type="ECO:0000256" key="11">
    <source>
        <dbReference type="ARBA" id="ARBA00022980"/>
    </source>
</evidence>
<evidence type="ECO:0000256" key="12">
    <source>
        <dbReference type="ARBA" id="ARBA00023098"/>
    </source>
</evidence>
<comment type="caution">
    <text evidence="19">The sequence shown here is derived from an EMBL/GenBank/DDBJ whole genome shotgun (WGS) entry which is preliminary data.</text>
</comment>
<evidence type="ECO:0000256" key="7">
    <source>
        <dbReference type="ARBA" id="ARBA00022525"/>
    </source>
</evidence>
<keyword evidence="12" id="KW-0443">Lipid metabolism</keyword>
<dbReference type="SMART" id="SM00563">
    <property type="entry name" value="PlsC"/>
    <property type="match status" value="1"/>
</dbReference>
<comment type="similarity">
    <text evidence="3">Belongs to the universal ribosomal protein uL13 family.</text>
</comment>
<feature type="active site" description="Nucleophile" evidence="16">
    <location>
        <position position="1148"/>
    </location>
</feature>
<evidence type="ECO:0000256" key="16">
    <source>
        <dbReference type="PROSITE-ProRule" id="PRU00607"/>
    </source>
</evidence>
<evidence type="ECO:0000259" key="18">
    <source>
        <dbReference type="SMART" id="SM00563"/>
    </source>
</evidence>
<keyword evidence="9" id="KW-0732">Signal</keyword>
<sequence>MNPLLPPLLLLTEETQSYPRNQKSSRGEEIEHTNMAVLCSSSTVILPSSVKPSGSNRRSPFLGFSLTAISKLSARVGIYANTKRGLQVKCEAEQETATSLVPANQRWMFDEEEANGPDIWNTTWYPKASDHVNTDKPWYVVDATDKILGRLASTIANHIRGKNLASYTPSVDMGAFVIVVNAEKVAVSGKKRNQKLYRRHSGRPGGMTVETFDQLQQRIPERIIEHAVRGMLPKGRLGRALFNHLKRRGTMTHTETLNILDELESLVSDQLQVVSYKWLSRNFSISSKTAKSLLMEFVEKNGKGVEVVYIVSGWLKNTPSDHCTRLVSSSKLAEVEKEFNGTHSVSIYSVQASIPMEPAAIWNSEFVQAEELFREPSAADNCLRDNRFCGISNSFVKRNIEGATANVTAPGTESVRTTVPSIPKVKNETVTTAPAQKQPAKSSDDKEKPLPVPASKKNGQAQKSVTGTGGSLKNMWGRVPVKAEDESATIEVKKQDNSEAQKPSHDVKSKGGSDDEAPDVSIRNRKRKVIFDFSDEECEDVISLASPSSPKINPGPDSEETKDSGPENPDKRVSGETKTDEPEVREEEDCQKTASADTSGVRKEEKPMASAAGVNPSKGRVTNAPSSPKRKKVLKTRIDERGREVTEVVWEDTETNAKKKEEDSDTSKKLNDGKSANAAVNRAVVQKKSPAMGAANAGGKTGSKKGGNVKDPKQGNIMSFFKKKRNVETAPTTLAVVFYYEKNVSYIAASYVKFAETGGARVIPLIYNEPQERLFQKLELVNGVIFTGGWAKEGLYFDIVQKIFGKVLEKNDAGEHFPVYAMCLGFEILSMIISQSRDILERFNSVYYASSLQFIENVNIEGTVFQRFSSELLKKISTDCLVLQNHQFGISPENFLANPSLSSFFSILTTSADRDGKTYVSTIRSKRYPVTAFQWHPEKNAFEWGSSEIPHSEDAIQVTQHAANYLVSEARKSLNRPSSEKVLSNLIYNYKLVYSGYKGFVWSLLLLFVMCKDTIVMVKSAAILLPSQTGVDDSVCSAPDPSLNYKPVIGILTHPGDGATGRLNNDTNASYIAASYVKLAEAGGARVIPLIYNEPEELLFKKLELVNGVIFTGGWAKKGLYFDVVKKIFTRALERNDGGEHFPVYAICLGFELLTMIISQNTDIFEKVDAKNAASSLQFVENVSTQGTVFQRFPPELLKKLTTDCLVMQNHQFGISPENFEGNSALSRFFKIVTTCLDGNRKAYVSTVQSKTYPVTGFQWHPEKNAFEWGSSKIPHSEDAVHVTQLIANYLVGEARKSQNRPSPEKVLSNLIYNYKPTYCGYEGRGYDEKSEDFEACICLEEGSMGRIMEWAARSNHLGGVPRKAVITAVGAFARAVANLCNKTTVHNADTLMTLVRSRPPGVPLITVSNHMSTLDDPVMWGGFKGLLSLDPELARWVLAAEDICFKNPVFSYIFRTGKCIPITRGGGIYQEHMSEALERLKDGSWLHTFPEGKVFQEDVPIRRLKWGTASLIARCPVTPIVLPIIHRGFDEMMPEKYLYGRRPPLPLWNKNLRVVVGEPIEFDVPMMVETAVSASSGHVTAPPLQEAKWPVLSSAGQKLDETAQRYLYTALSEKIQSSLETLRLLAKRL</sequence>
<dbReference type="InterPro" id="IPR019038">
    <property type="entry name" value="POLD3"/>
</dbReference>
<feature type="compositionally biased region" description="Polar residues" evidence="17">
    <location>
        <begin position="457"/>
        <end position="466"/>
    </location>
</feature>
<dbReference type="CDD" id="cd00392">
    <property type="entry name" value="Ribosomal_L13"/>
    <property type="match status" value="1"/>
</dbReference>
<keyword evidence="7" id="KW-0964">Secreted</keyword>
<keyword evidence="13" id="KW-0472">Membrane</keyword>
<comment type="subcellular location">
    <subcellularLocation>
        <location evidence="2">Membrane</location>
    </subcellularLocation>
    <subcellularLocation>
        <location evidence="1">Secreted</location>
        <location evidence="1">Extracellular space</location>
    </subcellularLocation>
</comment>
<feature type="compositionally biased region" description="Polar residues" evidence="17">
    <location>
        <begin position="428"/>
        <end position="441"/>
    </location>
</feature>
<keyword evidence="20" id="KW-1185">Reference proteome</keyword>
<dbReference type="Proteomes" id="UP000824890">
    <property type="component" value="Unassembled WGS sequence"/>
</dbReference>
<gene>
    <name evidence="19" type="ORF">HID58_028060</name>
</gene>
<feature type="domain" description="Phospholipid/glycerol acyltransferase" evidence="18">
    <location>
        <begin position="1405"/>
        <end position="1530"/>
    </location>
</feature>
<dbReference type="InterPro" id="IPR041913">
    <property type="entry name" value="POLD3_sf"/>
</dbReference>
<name>A0ABQ8CTI4_BRANA</name>
<dbReference type="InterPro" id="IPR029062">
    <property type="entry name" value="Class_I_gatase-like"/>
</dbReference>
<dbReference type="Pfam" id="PF09507">
    <property type="entry name" value="CDC27"/>
    <property type="match status" value="1"/>
</dbReference>
<feature type="compositionally biased region" description="Basic and acidic residues" evidence="17">
    <location>
        <begin position="559"/>
        <end position="582"/>
    </location>
</feature>
<proteinExistence type="inferred from homology"/>
<evidence type="ECO:0000256" key="10">
    <source>
        <dbReference type="ARBA" id="ARBA00022801"/>
    </source>
</evidence>
<keyword evidence="14" id="KW-0687">Ribonucleoprotein</keyword>